<protein>
    <recommendedName>
        <fullName evidence="3">Tetratricopeptide repeat protein</fullName>
    </recommendedName>
</protein>
<name>A0A918MN12_9ACTN</name>
<evidence type="ECO:0000313" key="2">
    <source>
        <dbReference type="Proteomes" id="UP000620224"/>
    </source>
</evidence>
<sequence>MTQVPSGESAGVQQVVHVENGFGYGCIGADIHVFGDGRPVYLLFGHRRRTGLESPWLRAQPSRMLDARAEIVDFTGRAAELEELVTWRDTGPRLSVRWLHGKGGQGKTRLANLLAAASLGTGWKVVDATHGTDAHPPAEAGEDLRPDGHTGILLLVDYADRWPLADLSWLLHNRILRHSVPARVLLIGRSATGWPALRGKLGQFRELIDTSDQFLPPLPDDGSARQRMFTTACECFARHYPQIDAPRAITSPDALDDPDFGVTLVVHMAALVAVDAAAHGRRAPADMVGRTVYLLDREHENWRQLYENGRHGLDFRTPDKDMARAVFAATLIGPADRRTARRVIERLMPHAPAERILLDHGVCYPPGDPARVDSFEPLLPDRLAEDFVALMLPGSPITGYPSDDWAASVPAAVLRRGDDGAVPAWTPRTVAHLAAAADRWPHVGEGYLYPVVKADPRIALDAGSAALGALARIADGEVLDGSLLGVLESIDTVLPASRHIDLDAGIAAVAERLTDRRLADTESAVDRAILHSHLSARYAHAGLADKAVASAERATTMFRSLAAADPRAHRAGLAGALVNLSAYLPGVGRKAEELVVAEEAAAIWRELMAADPESDPSGLSGALINLGSALLRHRRPQEALQVTMEAAAILLQGDDATRQRYVVPVATAADNLGMIFSALERPEDALAAADSAIELLQLVAERNLSAYLPDLARALRHRAMWLRELGLPQEAALTLEEVVTTSRRLVTANSGAHEPGLAAALDNLGSYQVDAGWLDEAVPTLEEAVALFRRLAAMNPDAHEPDLAKSLNNLSAVFARLGRLDEASQVIREAVDVGRRLADVDPAAHLPDFALTLDNLCALLGGTRRPEVLAALREAIEVRRRLAEADPDVQLDSLIALLEELATRLRAAGRLRETLVPLREMVEIHRRLAGIGSEAHLAALARSLVNLSSLLAEAEEDGALPAAREALAVYWRLVAADPAAHLPHLAVSVNRLNSLLVKCERYDEALTAADEVVGNLRRLSPADPAVYRPFIAKALWGAGRLRAARGSGLPQAEAALEEAVALFVQLAAYAPHEYADDLRGTLITYAAVLDKLGSPARADRIRMVTQTEATMDAVYEVLGM</sequence>
<dbReference type="SMART" id="SM00028">
    <property type="entry name" value="TPR"/>
    <property type="match status" value="4"/>
</dbReference>
<dbReference type="Gene3D" id="1.25.40.10">
    <property type="entry name" value="Tetratricopeptide repeat domain"/>
    <property type="match status" value="3"/>
</dbReference>
<dbReference type="Pfam" id="PF13374">
    <property type="entry name" value="TPR_10"/>
    <property type="match status" value="1"/>
</dbReference>
<dbReference type="AlphaFoldDB" id="A0A918MN12"/>
<dbReference type="PANTHER" id="PTHR19959:SF119">
    <property type="entry name" value="FUNGAL LIPASE-LIKE DOMAIN-CONTAINING PROTEIN"/>
    <property type="match status" value="1"/>
</dbReference>
<dbReference type="SUPFAM" id="SSF48452">
    <property type="entry name" value="TPR-like"/>
    <property type="match status" value="2"/>
</dbReference>
<keyword evidence="2" id="KW-1185">Reference proteome</keyword>
<comment type="caution">
    <text evidence="1">The sequence shown here is derived from an EMBL/GenBank/DDBJ whole genome shotgun (WGS) entry which is preliminary data.</text>
</comment>
<evidence type="ECO:0008006" key="3">
    <source>
        <dbReference type="Google" id="ProtNLM"/>
    </source>
</evidence>
<reference evidence="1" key="2">
    <citation type="submission" date="2020-09" db="EMBL/GenBank/DDBJ databases">
        <authorList>
            <person name="Sun Q."/>
            <person name="Ohkuma M."/>
        </authorList>
    </citation>
    <scope>NUCLEOTIDE SEQUENCE</scope>
    <source>
        <strain evidence="1">JCM 4490</strain>
    </source>
</reference>
<gene>
    <name evidence="1" type="ORF">GCM10010503_18450</name>
</gene>
<proteinExistence type="predicted"/>
<accession>A0A918MN12</accession>
<dbReference type="RefSeq" id="WP_190014613.1">
    <property type="nucleotide sequence ID" value="NZ_BMUE01000003.1"/>
</dbReference>
<dbReference type="InterPro" id="IPR019734">
    <property type="entry name" value="TPR_rpt"/>
</dbReference>
<dbReference type="EMBL" id="BMUE01000003">
    <property type="protein sequence ID" value="GGW42356.1"/>
    <property type="molecule type" value="Genomic_DNA"/>
</dbReference>
<evidence type="ECO:0000313" key="1">
    <source>
        <dbReference type="EMBL" id="GGW42356.1"/>
    </source>
</evidence>
<dbReference type="PANTHER" id="PTHR19959">
    <property type="entry name" value="KINESIN LIGHT CHAIN"/>
    <property type="match status" value="1"/>
</dbReference>
<dbReference type="InterPro" id="IPR011990">
    <property type="entry name" value="TPR-like_helical_dom_sf"/>
</dbReference>
<organism evidence="1 2">
    <name type="scientific">Streptomyces lucensis JCM 4490</name>
    <dbReference type="NCBI Taxonomy" id="1306176"/>
    <lineage>
        <taxon>Bacteria</taxon>
        <taxon>Bacillati</taxon>
        <taxon>Actinomycetota</taxon>
        <taxon>Actinomycetes</taxon>
        <taxon>Kitasatosporales</taxon>
        <taxon>Streptomycetaceae</taxon>
        <taxon>Streptomyces</taxon>
    </lineage>
</organism>
<dbReference type="Proteomes" id="UP000620224">
    <property type="component" value="Unassembled WGS sequence"/>
</dbReference>
<reference evidence="1" key="1">
    <citation type="journal article" date="2014" name="Int. J. Syst. Evol. Microbiol.">
        <title>Complete genome sequence of Corynebacterium casei LMG S-19264T (=DSM 44701T), isolated from a smear-ripened cheese.</title>
        <authorList>
            <consortium name="US DOE Joint Genome Institute (JGI-PGF)"/>
            <person name="Walter F."/>
            <person name="Albersmeier A."/>
            <person name="Kalinowski J."/>
            <person name="Ruckert C."/>
        </authorList>
    </citation>
    <scope>NUCLEOTIDE SEQUENCE</scope>
    <source>
        <strain evidence="1">JCM 4490</strain>
    </source>
</reference>
<dbReference type="InterPro" id="IPR027417">
    <property type="entry name" value="P-loop_NTPase"/>
</dbReference>
<dbReference type="SUPFAM" id="SSF52540">
    <property type="entry name" value="P-loop containing nucleoside triphosphate hydrolases"/>
    <property type="match status" value="1"/>
</dbReference>